<evidence type="ECO:0000313" key="3">
    <source>
        <dbReference type="Proteomes" id="UP001516400"/>
    </source>
</evidence>
<feature type="region of interest" description="Disordered" evidence="1">
    <location>
        <begin position="1"/>
        <end position="62"/>
    </location>
</feature>
<dbReference type="AlphaFoldDB" id="A0ABD2PI31"/>
<protein>
    <submittedName>
        <fullName evidence="2">Uncharacterized protein</fullName>
    </submittedName>
</protein>
<evidence type="ECO:0000256" key="1">
    <source>
        <dbReference type="SAM" id="MobiDB-lite"/>
    </source>
</evidence>
<proteinExistence type="predicted"/>
<gene>
    <name evidence="2" type="ORF">HHI36_023429</name>
</gene>
<comment type="caution">
    <text evidence="2">The sequence shown here is derived from an EMBL/GenBank/DDBJ whole genome shotgun (WGS) entry which is preliminary data.</text>
</comment>
<organism evidence="2 3">
    <name type="scientific">Cryptolaemus montrouzieri</name>
    <dbReference type="NCBI Taxonomy" id="559131"/>
    <lineage>
        <taxon>Eukaryota</taxon>
        <taxon>Metazoa</taxon>
        <taxon>Ecdysozoa</taxon>
        <taxon>Arthropoda</taxon>
        <taxon>Hexapoda</taxon>
        <taxon>Insecta</taxon>
        <taxon>Pterygota</taxon>
        <taxon>Neoptera</taxon>
        <taxon>Endopterygota</taxon>
        <taxon>Coleoptera</taxon>
        <taxon>Polyphaga</taxon>
        <taxon>Cucujiformia</taxon>
        <taxon>Coccinelloidea</taxon>
        <taxon>Coccinellidae</taxon>
        <taxon>Scymninae</taxon>
        <taxon>Scymnini</taxon>
        <taxon>Cryptolaemus</taxon>
    </lineage>
</organism>
<feature type="compositionally biased region" description="Low complexity" evidence="1">
    <location>
        <begin position="39"/>
        <end position="53"/>
    </location>
</feature>
<evidence type="ECO:0000313" key="2">
    <source>
        <dbReference type="EMBL" id="KAL3290060.1"/>
    </source>
</evidence>
<name>A0ABD2PI31_9CUCU</name>
<feature type="compositionally biased region" description="Basic residues" evidence="1">
    <location>
        <begin position="11"/>
        <end position="24"/>
    </location>
</feature>
<accession>A0ABD2PI31</accession>
<sequence>MMDDFDEVRRTSRRTRTQRTKRRERYFLRKDAPDDLSTDSDFSSDGSPPISSSRKQSLENNSFSIFERPKNVTPIRPENGYVIHYEHVIYNQACNLSVRKTILGTYSCMLSGPAVPGVLTSPPRRFAGFTYMKPY</sequence>
<dbReference type="EMBL" id="JABFTP020000186">
    <property type="protein sequence ID" value="KAL3290060.1"/>
    <property type="molecule type" value="Genomic_DNA"/>
</dbReference>
<reference evidence="2 3" key="1">
    <citation type="journal article" date="2021" name="BMC Biol.">
        <title>Horizontally acquired antibacterial genes associated with adaptive radiation of ladybird beetles.</title>
        <authorList>
            <person name="Li H.S."/>
            <person name="Tang X.F."/>
            <person name="Huang Y.H."/>
            <person name="Xu Z.Y."/>
            <person name="Chen M.L."/>
            <person name="Du X.Y."/>
            <person name="Qiu B.Y."/>
            <person name="Chen P.T."/>
            <person name="Zhang W."/>
            <person name="Slipinski A."/>
            <person name="Escalona H.E."/>
            <person name="Waterhouse R.M."/>
            <person name="Zwick A."/>
            <person name="Pang H."/>
        </authorList>
    </citation>
    <scope>NUCLEOTIDE SEQUENCE [LARGE SCALE GENOMIC DNA]</scope>
    <source>
        <strain evidence="2">SYSU2018</strain>
    </source>
</reference>
<keyword evidence="3" id="KW-1185">Reference proteome</keyword>
<dbReference type="Proteomes" id="UP001516400">
    <property type="component" value="Unassembled WGS sequence"/>
</dbReference>